<evidence type="ECO:0000259" key="8">
    <source>
        <dbReference type="Pfam" id="PF00557"/>
    </source>
</evidence>
<organism evidence="9 10">
    <name type="scientific">Acinetobacter tandoii</name>
    <dbReference type="NCBI Taxonomy" id="202954"/>
    <lineage>
        <taxon>Bacteria</taxon>
        <taxon>Pseudomonadati</taxon>
        <taxon>Pseudomonadota</taxon>
        <taxon>Gammaproteobacteria</taxon>
        <taxon>Moraxellales</taxon>
        <taxon>Moraxellaceae</taxon>
        <taxon>Acinetobacter</taxon>
    </lineage>
</organism>
<dbReference type="RefSeq" id="WP_016167394.1">
    <property type="nucleotide sequence ID" value="NZ_BBNK01000004.1"/>
</dbReference>
<dbReference type="GO" id="GO:0006508">
    <property type="term" value="P:proteolysis"/>
    <property type="evidence" value="ECO:0007669"/>
    <property type="project" value="UniProtKB-KW"/>
</dbReference>
<dbReference type="Gene3D" id="3.90.230.10">
    <property type="entry name" value="Creatinase/methionine aminopeptidase superfamily"/>
    <property type="match status" value="1"/>
</dbReference>
<evidence type="ECO:0000256" key="7">
    <source>
        <dbReference type="RuleBase" id="RU003653"/>
    </source>
</evidence>
<evidence type="ECO:0000313" key="10">
    <source>
        <dbReference type="Proteomes" id="UP000325788"/>
    </source>
</evidence>
<dbReference type="InterPro" id="IPR001714">
    <property type="entry name" value="Pept_M24_MAP"/>
</dbReference>
<evidence type="ECO:0000256" key="2">
    <source>
        <dbReference type="ARBA" id="ARBA00022438"/>
    </source>
</evidence>
<dbReference type="CDD" id="cd01086">
    <property type="entry name" value="MetAP1"/>
    <property type="match status" value="1"/>
</dbReference>
<dbReference type="PRINTS" id="PR00599">
    <property type="entry name" value="MAPEPTIDASE"/>
</dbReference>
<protein>
    <recommendedName>
        <fullName evidence="6 7">Methionine aminopeptidase</fullName>
        <shortName evidence="6">MAP</shortName>
        <shortName evidence="6">MetAP</shortName>
        <ecNumber evidence="6 7">3.4.11.18</ecNumber>
    </recommendedName>
    <alternativeName>
        <fullName evidence="6">Peptidase M</fullName>
    </alternativeName>
</protein>
<comment type="subunit">
    <text evidence="6">Monomer.</text>
</comment>
<dbReference type="SUPFAM" id="SSF55920">
    <property type="entry name" value="Creatinase/aminopeptidase"/>
    <property type="match status" value="1"/>
</dbReference>
<dbReference type="NCBIfam" id="TIGR00500">
    <property type="entry name" value="met_pdase_I"/>
    <property type="match status" value="1"/>
</dbReference>
<keyword evidence="2 6" id="KW-0031">Aminopeptidase</keyword>
<dbReference type="InterPro" id="IPR002467">
    <property type="entry name" value="Pept_M24A_MAP1"/>
</dbReference>
<proteinExistence type="inferred from homology"/>
<dbReference type="InterPro" id="IPR036005">
    <property type="entry name" value="Creatinase/aminopeptidase-like"/>
</dbReference>
<dbReference type="Pfam" id="PF00557">
    <property type="entry name" value="Peptidase_M24"/>
    <property type="match status" value="1"/>
</dbReference>
<keyword evidence="3 6" id="KW-0645">Protease</keyword>
<dbReference type="PROSITE" id="PS00680">
    <property type="entry name" value="MAP_1"/>
    <property type="match status" value="1"/>
</dbReference>
<dbReference type="GO" id="GO:0004239">
    <property type="term" value="F:initiator methionyl aminopeptidase activity"/>
    <property type="evidence" value="ECO:0007669"/>
    <property type="project" value="UniProtKB-UniRule"/>
</dbReference>
<feature type="domain" description="Peptidase M24" evidence="8">
    <location>
        <begin position="19"/>
        <end position="256"/>
    </location>
</feature>
<dbReference type="PANTHER" id="PTHR43330:SF27">
    <property type="entry name" value="METHIONINE AMINOPEPTIDASE"/>
    <property type="match status" value="1"/>
</dbReference>
<comment type="cofactor">
    <cofactor evidence="6">
        <name>Co(2+)</name>
        <dbReference type="ChEBI" id="CHEBI:48828"/>
    </cofactor>
    <cofactor evidence="6">
        <name>Zn(2+)</name>
        <dbReference type="ChEBI" id="CHEBI:29105"/>
    </cofactor>
    <cofactor evidence="6">
        <name>Mn(2+)</name>
        <dbReference type="ChEBI" id="CHEBI:29035"/>
    </cofactor>
    <cofactor evidence="6">
        <name>Fe(2+)</name>
        <dbReference type="ChEBI" id="CHEBI:29033"/>
    </cofactor>
    <text evidence="6">Binds 2 divalent metal cations per subunit. Has a high-affinity and a low affinity metal-binding site. The true nature of the physiological cofactor is under debate. The enzyme is active with cobalt, zinc, manganese or divalent iron ions. Most likely, methionine aminopeptidases function as mononuclear Fe(2+)-metalloproteases under physiological conditions, and the catalytically relevant metal-binding site has been assigned to the histidine-containing high-affinity site.</text>
</comment>
<feature type="binding site" evidence="6">
    <location>
        <position position="121"/>
    </location>
    <ligand>
        <name>a divalent metal cation</name>
        <dbReference type="ChEBI" id="CHEBI:60240"/>
        <label>2</label>
        <note>catalytic</note>
    </ligand>
</feature>
<feature type="binding site" evidence="6">
    <location>
        <position position="192"/>
    </location>
    <ligand>
        <name>substrate</name>
    </ligand>
</feature>
<name>A0A5N4WP11_9GAMM</name>
<gene>
    <name evidence="6 9" type="primary">map</name>
    <name evidence="9" type="ORF">F4W09_04435</name>
</gene>
<evidence type="ECO:0000256" key="3">
    <source>
        <dbReference type="ARBA" id="ARBA00022670"/>
    </source>
</evidence>
<evidence type="ECO:0000256" key="6">
    <source>
        <dbReference type="HAMAP-Rule" id="MF_01974"/>
    </source>
</evidence>
<dbReference type="InterPro" id="IPR000994">
    <property type="entry name" value="Pept_M24"/>
</dbReference>
<dbReference type="Proteomes" id="UP000325788">
    <property type="component" value="Unassembled WGS sequence"/>
</dbReference>
<feature type="binding site" evidence="6">
    <location>
        <position position="92"/>
    </location>
    <ligand>
        <name>substrate</name>
    </ligand>
</feature>
<dbReference type="GO" id="GO:0070006">
    <property type="term" value="F:metalloaminopeptidase activity"/>
    <property type="evidence" value="ECO:0007669"/>
    <property type="project" value="UniProtKB-UniRule"/>
</dbReference>
<keyword evidence="4 6" id="KW-0479">Metal-binding</keyword>
<dbReference type="EMBL" id="VXLD01000002">
    <property type="protein sequence ID" value="KAB1857990.1"/>
    <property type="molecule type" value="Genomic_DNA"/>
</dbReference>
<dbReference type="GO" id="GO:0046872">
    <property type="term" value="F:metal ion binding"/>
    <property type="evidence" value="ECO:0007669"/>
    <property type="project" value="UniProtKB-UniRule"/>
</dbReference>
<evidence type="ECO:0000256" key="1">
    <source>
        <dbReference type="ARBA" id="ARBA00002521"/>
    </source>
</evidence>
<evidence type="ECO:0000256" key="5">
    <source>
        <dbReference type="ARBA" id="ARBA00022801"/>
    </source>
</evidence>
<feature type="binding site" evidence="6">
    <location>
        <position position="121"/>
    </location>
    <ligand>
        <name>a divalent metal cation</name>
        <dbReference type="ChEBI" id="CHEBI:60240"/>
        <label>1</label>
    </ligand>
</feature>
<sequence length="281" mass="30924">MNTTYQAPRRLIKTADEIEKMRVAGRLAAEVLDMIKPHIKPGVTTLELDTICHDYIVNVQNAIPACLGYGAAPGRPAFQHTICTSVNHVVCHGIPSESKILKKGDILNIDVTVIKDGYHGDTNMMYVVGEETSILADRLCKVAQEAMYRGIATVKPGSTIGDIGLAIQKYVESERFSVVREYCGHGIGTVFHDEPQVLHYGQGNSGMILEEGMTFTIEPMVNAGVWQTKLLGDKWTVVTKDHKLSAQYEHTILVTKDGVEILTARPEEDLSRFQTEAVSLA</sequence>
<dbReference type="PANTHER" id="PTHR43330">
    <property type="entry name" value="METHIONINE AMINOPEPTIDASE"/>
    <property type="match status" value="1"/>
</dbReference>
<comment type="function">
    <text evidence="1 6">Removes the N-terminal methionine from nascent proteins. The N-terminal methionine is often cleaved when the second residue in the primary sequence is small and uncharged (Met-Ala-, Cys, Gly, Pro, Ser, Thr, or Val). Requires deformylation of the N(alpha)-formylated initiator methionine before it can be hydrolyzed.</text>
</comment>
<dbReference type="HAMAP" id="MF_01974">
    <property type="entry name" value="MetAP_1"/>
    <property type="match status" value="1"/>
</dbReference>
<feature type="binding site" evidence="6">
    <location>
        <position position="185"/>
    </location>
    <ligand>
        <name>a divalent metal cation</name>
        <dbReference type="ChEBI" id="CHEBI:60240"/>
        <label>2</label>
        <note>catalytic</note>
    </ligand>
</feature>
<dbReference type="GO" id="GO:0005829">
    <property type="term" value="C:cytosol"/>
    <property type="evidence" value="ECO:0007669"/>
    <property type="project" value="TreeGrafter"/>
</dbReference>
<dbReference type="EC" id="3.4.11.18" evidence="6 7"/>
<evidence type="ECO:0000256" key="4">
    <source>
        <dbReference type="ARBA" id="ARBA00022723"/>
    </source>
</evidence>
<accession>A0A5N4WP11</accession>
<feature type="binding site" evidence="6">
    <location>
        <position position="218"/>
    </location>
    <ligand>
        <name>a divalent metal cation</name>
        <dbReference type="ChEBI" id="CHEBI:60240"/>
        <label>2</label>
        <note>catalytic</note>
    </ligand>
</feature>
<evidence type="ECO:0000313" key="9">
    <source>
        <dbReference type="EMBL" id="KAB1857990.1"/>
    </source>
</evidence>
<comment type="similarity">
    <text evidence="6">Belongs to the peptidase M24A family. Methionine aminopeptidase type 1 subfamily.</text>
</comment>
<reference evidence="9 10" key="1">
    <citation type="submission" date="2019-09" db="EMBL/GenBank/DDBJ databases">
        <title>Draft genome sequence of Acinetobacter tandoii W4-4-4 isolated from environmental water sample.</title>
        <authorList>
            <person name="Wee S.K."/>
            <person name="Yan B."/>
            <person name="Mustaffa S.B."/>
            <person name="Yap E.P.H."/>
        </authorList>
    </citation>
    <scope>NUCLEOTIDE SEQUENCE [LARGE SCALE GENOMIC DNA]</scope>
    <source>
        <strain evidence="9 10">W4-4-4</strain>
    </source>
</reference>
<keyword evidence="5 6" id="KW-0378">Hydrolase</keyword>
<feature type="binding site" evidence="6">
    <location>
        <position position="249"/>
    </location>
    <ligand>
        <name>a divalent metal cation</name>
        <dbReference type="ChEBI" id="CHEBI:60240"/>
        <label>1</label>
    </ligand>
</feature>
<comment type="caution">
    <text evidence="9">The sequence shown here is derived from an EMBL/GenBank/DDBJ whole genome shotgun (WGS) entry which is preliminary data.</text>
</comment>
<dbReference type="AlphaFoldDB" id="A0A5N4WP11"/>
<feature type="binding site" evidence="6">
    <location>
        <position position="110"/>
    </location>
    <ligand>
        <name>a divalent metal cation</name>
        <dbReference type="ChEBI" id="CHEBI:60240"/>
        <label>1</label>
    </ligand>
</feature>
<comment type="catalytic activity">
    <reaction evidence="6 7">
        <text>Release of N-terminal amino acids, preferentially methionine, from peptides and arylamides.</text>
        <dbReference type="EC" id="3.4.11.18"/>
    </reaction>
</comment>
<feature type="binding site" evidence="6">
    <location>
        <position position="249"/>
    </location>
    <ligand>
        <name>a divalent metal cation</name>
        <dbReference type="ChEBI" id="CHEBI:60240"/>
        <label>2</label>
        <note>catalytic</note>
    </ligand>
</feature>